<feature type="region of interest" description="Disordered" evidence="1">
    <location>
        <begin position="80"/>
        <end position="106"/>
    </location>
</feature>
<evidence type="ECO:0000313" key="3">
    <source>
        <dbReference type="Proteomes" id="UP001519460"/>
    </source>
</evidence>
<sequence>MAEGNSMSDPTGKTRGSESHLKAPDRSKPLTSKALYFTVTLTRQVYDEKMAFLSITLTLTLYLSMSEAKHLFLISGFSSSSLSRGPSVSRGPLHSSPPPSLHVGQN</sequence>
<keyword evidence="3" id="KW-1185">Reference proteome</keyword>
<protein>
    <submittedName>
        <fullName evidence="2">Uncharacterized protein</fullName>
    </submittedName>
</protein>
<evidence type="ECO:0000256" key="1">
    <source>
        <dbReference type="SAM" id="MobiDB-lite"/>
    </source>
</evidence>
<reference evidence="2 3" key="1">
    <citation type="journal article" date="2023" name="Sci. Data">
        <title>Genome assembly of the Korean intertidal mud-creeper Batillaria attramentaria.</title>
        <authorList>
            <person name="Patra A.K."/>
            <person name="Ho P.T."/>
            <person name="Jun S."/>
            <person name="Lee S.J."/>
            <person name="Kim Y."/>
            <person name="Won Y.J."/>
        </authorList>
    </citation>
    <scope>NUCLEOTIDE SEQUENCE [LARGE SCALE GENOMIC DNA]</scope>
    <source>
        <strain evidence="2">Wonlab-2016</strain>
    </source>
</reference>
<dbReference type="AlphaFoldDB" id="A0ABD0LEH8"/>
<evidence type="ECO:0000313" key="2">
    <source>
        <dbReference type="EMBL" id="KAK7497740.1"/>
    </source>
</evidence>
<proteinExistence type="predicted"/>
<feature type="region of interest" description="Disordered" evidence="1">
    <location>
        <begin position="1"/>
        <end position="26"/>
    </location>
</feature>
<organism evidence="2 3">
    <name type="scientific">Batillaria attramentaria</name>
    <dbReference type="NCBI Taxonomy" id="370345"/>
    <lineage>
        <taxon>Eukaryota</taxon>
        <taxon>Metazoa</taxon>
        <taxon>Spiralia</taxon>
        <taxon>Lophotrochozoa</taxon>
        <taxon>Mollusca</taxon>
        <taxon>Gastropoda</taxon>
        <taxon>Caenogastropoda</taxon>
        <taxon>Sorbeoconcha</taxon>
        <taxon>Cerithioidea</taxon>
        <taxon>Batillariidae</taxon>
        <taxon>Batillaria</taxon>
    </lineage>
</organism>
<feature type="compositionally biased region" description="Polar residues" evidence="1">
    <location>
        <begin position="1"/>
        <end position="11"/>
    </location>
</feature>
<comment type="caution">
    <text evidence="2">The sequence shown here is derived from an EMBL/GenBank/DDBJ whole genome shotgun (WGS) entry which is preliminary data.</text>
</comment>
<accession>A0ABD0LEH8</accession>
<gene>
    <name evidence="2" type="ORF">BaRGS_00011135</name>
</gene>
<feature type="compositionally biased region" description="Low complexity" evidence="1">
    <location>
        <begin position="80"/>
        <end position="94"/>
    </location>
</feature>
<feature type="compositionally biased region" description="Basic and acidic residues" evidence="1">
    <location>
        <begin position="15"/>
        <end position="26"/>
    </location>
</feature>
<name>A0ABD0LEH8_9CAEN</name>
<dbReference type="Proteomes" id="UP001519460">
    <property type="component" value="Unassembled WGS sequence"/>
</dbReference>
<dbReference type="EMBL" id="JACVVK020000056">
    <property type="protein sequence ID" value="KAK7497740.1"/>
    <property type="molecule type" value="Genomic_DNA"/>
</dbReference>